<dbReference type="CDD" id="cd00167">
    <property type="entry name" value="SANT"/>
    <property type="match status" value="3"/>
</dbReference>
<evidence type="ECO:0000256" key="4">
    <source>
        <dbReference type="ARBA" id="ARBA00023125"/>
    </source>
</evidence>
<evidence type="ECO:0000313" key="10">
    <source>
        <dbReference type="EMBL" id="KAK4533995.1"/>
    </source>
</evidence>
<accession>A0AAV9IPH1</accession>
<feature type="compositionally biased region" description="Basic and acidic residues" evidence="7">
    <location>
        <begin position="718"/>
        <end position="743"/>
    </location>
</feature>
<evidence type="ECO:0000256" key="1">
    <source>
        <dbReference type="ARBA" id="ARBA00004123"/>
    </source>
</evidence>
<feature type="domain" description="Myb-like" evidence="8">
    <location>
        <begin position="113"/>
        <end position="164"/>
    </location>
</feature>
<feature type="compositionally biased region" description="Polar residues" evidence="7">
    <location>
        <begin position="571"/>
        <end position="586"/>
    </location>
</feature>
<keyword evidence="3" id="KW-0805">Transcription regulation</keyword>
<keyword evidence="11" id="KW-1185">Reference proteome</keyword>
<feature type="region of interest" description="Disordered" evidence="7">
    <location>
        <begin position="29"/>
        <end position="65"/>
    </location>
</feature>
<dbReference type="FunFam" id="1.10.10.60:FF:000016">
    <property type="entry name" value="Transcriptional activator Myb isoform A"/>
    <property type="match status" value="1"/>
</dbReference>
<feature type="compositionally biased region" description="Low complexity" evidence="7">
    <location>
        <begin position="285"/>
        <end position="309"/>
    </location>
</feature>
<protein>
    <submittedName>
        <fullName evidence="10">Uncharacterized protein</fullName>
    </submittedName>
</protein>
<feature type="region of interest" description="Disordered" evidence="7">
    <location>
        <begin position="651"/>
        <end position="749"/>
    </location>
</feature>
<keyword evidence="2" id="KW-0677">Repeat</keyword>
<keyword evidence="6" id="KW-0539">Nucleus</keyword>
<dbReference type="GO" id="GO:0005634">
    <property type="term" value="C:nucleus"/>
    <property type="evidence" value="ECO:0007669"/>
    <property type="project" value="UniProtKB-SubCell"/>
</dbReference>
<proteinExistence type="predicted"/>
<feature type="compositionally biased region" description="Basic and acidic residues" evidence="7">
    <location>
        <begin position="312"/>
        <end position="322"/>
    </location>
</feature>
<feature type="domain" description="Myb-like" evidence="8">
    <location>
        <begin position="60"/>
        <end position="112"/>
    </location>
</feature>
<dbReference type="FunFam" id="1.10.10.60:FF:000010">
    <property type="entry name" value="Transcriptional activator Myb isoform A"/>
    <property type="match status" value="1"/>
</dbReference>
<dbReference type="InterPro" id="IPR050560">
    <property type="entry name" value="MYB_TF"/>
</dbReference>
<dbReference type="SMART" id="SM00717">
    <property type="entry name" value="SANT"/>
    <property type="match status" value="3"/>
</dbReference>
<dbReference type="InterPro" id="IPR001005">
    <property type="entry name" value="SANT/Myb"/>
</dbReference>
<feature type="domain" description="Myb-like" evidence="8">
    <location>
        <begin position="165"/>
        <end position="215"/>
    </location>
</feature>
<feature type="region of interest" description="Disordered" evidence="7">
    <location>
        <begin position="222"/>
        <end position="325"/>
    </location>
</feature>
<evidence type="ECO:0000256" key="5">
    <source>
        <dbReference type="ARBA" id="ARBA00023163"/>
    </source>
</evidence>
<evidence type="ECO:0000259" key="9">
    <source>
        <dbReference type="PROSITE" id="PS51294"/>
    </source>
</evidence>
<feature type="compositionally biased region" description="Polar residues" evidence="7">
    <location>
        <begin position="832"/>
        <end position="846"/>
    </location>
</feature>
<evidence type="ECO:0000256" key="3">
    <source>
        <dbReference type="ARBA" id="ARBA00023015"/>
    </source>
</evidence>
<dbReference type="GO" id="GO:0000978">
    <property type="term" value="F:RNA polymerase II cis-regulatory region sequence-specific DNA binding"/>
    <property type="evidence" value="ECO:0007669"/>
    <property type="project" value="TreeGrafter"/>
</dbReference>
<feature type="domain" description="HTH myb-type" evidence="9">
    <location>
        <begin position="170"/>
        <end position="219"/>
    </location>
</feature>
<feature type="compositionally biased region" description="Low complexity" evidence="7">
    <location>
        <begin position="31"/>
        <end position="46"/>
    </location>
</feature>
<evidence type="ECO:0000313" key="11">
    <source>
        <dbReference type="Proteomes" id="UP001301350"/>
    </source>
</evidence>
<dbReference type="PROSITE" id="PS51294">
    <property type="entry name" value="HTH_MYB"/>
    <property type="match status" value="3"/>
</dbReference>
<dbReference type="Pfam" id="PF00249">
    <property type="entry name" value="Myb_DNA-binding"/>
    <property type="match status" value="3"/>
</dbReference>
<gene>
    <name evidence="10" type="ORF">CDCA_CDCA01G0020</name>
</gene>
<feature type="compositionally biased region" description="Basic and acidic residues" evidence="7">
    <location>
        <begin position="232"/>
        <end position="247"/>
    </location>
</feature>
<evidence type="ECO:0000256" key="6">
    <source>
        <dbReference type="ARBA" id="ARBA00023242"/>
    </source>
</evidence>
<dbReference type="PANTHER" id="PTHR45614:SF25">
    <property type="entry name" value="MYB PROTEIN"/>
    <property type="match status" value="1"/>
</dbReference>
<dbReference type="InterPro" id="IPR009057">
    <property type="entry name" value="Homeodomain-like_sf"/>
</dbReference>
<dbReference type="GO" id="GO:0000981">
    <property type="term" value="F:DNA-binding transcription factor activity, RNA polymerase II-specific"/>
    <property type="evidence" value="ECO:0007669"/>
    <property type="project" value="TreeGrafter"/>
</dbReference>
<dbReference type="PANTHER" id="PTHR45614">
    <property type="entry name" value="MYB PROTEIN-RELATED"/>
    <property type="match status" value="1"/>
</dbReference>
<comment type="subcellular location">
    <subcellularLocation>
        <location evidence="1">Nucleus</location>
    </subcellularLocation>
</comment>
<dbReference type="Proteomes" id="UP001301350">
    <property type="component" value="Unassembled WGS sequence"/>
</dbReference>
<feature type="region of interest" description="Disordered" evidence="7">
    <location>
        <begin position="563"/>
        <end position="637"/>
    </location>
</feature>
<dbReference type="InterPro" id="IPR017930">
    <property type="entry name" value="Myb_dom"/>
</dbReference>
<evidence type="ECO:0000259" key="8">
    <source>
        <dbReference type="PROSITE" id="PS50090"/>
    </source>
</evidence>
<sequence>MATPPPPPKAVDDDSLSKEADVSAEFELRFDASASPSTSPSLPLADDAGRALPKKKRNEYPNARRGRWTAEEDEILRAAVTANNSKNWKRIAEAFDGLRSDVQCMHRWQKVIFPGLHKGPWTPEEDTRMAELVRQYGEKRWSKIADHMPGRIGKQCRERWTHHLAPHVDKRPWTEAEERILSEKHAELGNHWAQIAKCLPGRSDNAIKNHWNSQLRRAKSLAARQQRSANAEQERARKEVARREARERHAHKKRLEREAREAAIRQMMPDASTETVRAAARRSARNNSERSSLQPLIAAAQQWAASSGGDEPGAHPHADASEVHPAAAAVSPFPHLTVADAAMHEFLSVHSGTGVPSTAPGVDAMPAHSPFRDTPGARFAQAATPCGSTAASLHNGYPYAFWTPAAGIHASLFQNSAARPEPHASSPRSSPTLPPADSTEGHPRLPPDVDPDAVRATPFTAAEQTYFSMSSGGRMHPSAHASFSFQTPMRVGASSDALELPMYGSTGFSPTPIYAHMPRSSNGNGNGGGGNGSHLRHSAQMKVFLSPGMSQFLRFSPIPLPAESAGATASARPSTAGPASTMSAAATGTPHAGPSSPTAMFLQTPGVRAPTPSSSAQSATRQPSAPPPTASGAIAPKQVRFTKTVQRYTEAEAPTLRTTRCAAIDEPDEPGQTPMAAAAGPRTRTSVGGPLTPMSLLVDQPTPMPPSATAAPAPAAGDEDRLAHADHTPPMYRARDGADDSHGDAAALPGSCEATPVQCLGGVLSRLQHDVDARDAPEKENAPPTPRETRVPGGAFFRDLAMVADASEILSPSQDAPQRAGTLHTDQPAARNPTTSKRPLPSTSTEVVAYADAHQPRSRLPARHLAPAPSGAKAATDLIDSSWVGDTPLHPPPHGPRQPSRGS</sequence>
<keyword evidence="4" id="KW-0238">DNA-binding</keyword>
<feature type="domain" description="HTH myb-type" evidence="9">
    <location>
        <begin position="114"/>
        <end position="168"/>
    </location>
</feature>
<dbReference type="AlphaFoldDB" id="A0AAV9IPH1"/>
<dbReference type="PROSITE" id="PS50090">
    <property type="entry name" value="MYB_LIKE"/>
    <property type="match status" value="3"/>
</dbReference>
<evidence type="ECO:0000256" key="2">
    <source>
        <dbReference type="ARBA" id="ARBA00022737"/>
    </source>
</evidence>
<dbReference type="Gene3D" id="1.10.10.60">
    <property type="entry name" value="Homeodomain-like"/>
    <property type="match status" value="3"/>
</dbReference>
<feature type="domain" description="HTH myb-type" evidence="9">
    <location>
        <begin position="61"/>
        <end position="112"/>
    </location>
</feature>
<dbReference type="EMBL" id="JANCYW010000001">
    <property type="protein sequence ID" value="KAK4533995.1"/>
    <property type="molecule type" value="Genomic_DNA"/>
</dbReference>
<organism evidence="10 11">
    <name type="scientific">Cyanidium caldarium</name>
    <name type="common">Red alga</name>
    <dbReference type="NCBI Taxonomy" id="2771"/>
    <lineage>
        <taxon>Eukaryota</taxon>
        <taxon>Rhodophyta</taxon>
        <taxon>Bangiophyceae</taxon>
        <taxon>Cyanidiales</taxon>
        <taxon>Cyanidiaceae</taxon>
        <taxon>Cyanidium</taxon>
    </lineage>
</organism>
<reference evidence="10 11" key="1">
    <citation type="submission" date="2022-07" db="EMBL/GenBank/DDBJ databases">
        <title>Genome-wide signatures of adaptation to extreme environments.</title>
        <authorList>
            <person name="Cho C.H."/>
            <person name="Yoon H.S."/>
        </authorList>
    </citation>
    <scope>NUCLEOTIDE SEQUENCE [LARGE SCALE GENOMIC DNA]</scope>
    <source>
        <strain evidence="10 11">DBV 063 E5</strain>
    </source>
</reference>
<name>A0AAV9IPH1_CYACA</name>
<keyword evidence="5" id="KW-0804">Transcription</keyword>
<feature type="region of interest" description="Disordered" evidence="7">
    <location>
        <begin position="811"/>
        <end position="903"/>
    </location>
</feature>
<feature type="compositionally biased region" description="Low complexity" evidence="7">
    <location>
        <begin position="707"/>
        <end position="716"/>
    </location>
</feature>
<evidence type="ECO:0000256" key="7">
    <source>
        <dbReference type="SAM" id="MobiDB-lite"/>
    </source>
</evidence>
<feature type="region of interest" description="Disordered" evidence="7">
    <location>
        <begin position="416"/>
        <end position="454"/>
    </location>
</feature>
<comment type="caution">
    <text evidence="10">The sequence shown here is derived from an EMBL/GenBank/DDBJ whole genome shotgun (WGS) entry which is preliminary data.</text>
</comment>
<dbReference type="SUPFAM" id="SSF46689">
    <property type="entry name" value="Homeodomain-like"/>
    <property type="match status" value="2"/>
</dbReference>
<feature type="compositionally biased region" description="Low complexity" evidence="7">
    <location>
        <begin position="608"/>
        <end position="623"/>
    </location>
</feature>